<dbReference type="EMBL" id="MN079163">
    <property type="protein sequence ID" value="QEA06701.1"/>
    <property type="molecule type" value="Genomic_DNA"/>
</dbReference>
<dbReference type="CDD" id="cd05233">
    <property type="entry name" value="SDR_c"/>
    <property type="match status" value="1"/>
</dbReference>
<sequence>MRNEQGAVVLVTGGVSGIGLAISRLLNERGWQVCLLDRRAEELQAASRDLGLQEAQTVVCDVSDEAAVDAALARATGLGPLAAVVNSAGIGLDRPSLETTAEDFRRILDVNLIGTFLVSRAVARHWIGEGRSGSIVNISSVSGLSGSKGRSAYGASKAGQNQLTFVMANELGDKGIRVNAVAPGPIDTPLVAEMHGAEDRRKWQERIPLRRYGVPEEVARTVAFLVSEEASYVSGQVVAVDGGYLHAGIRE</sequence>
<dbReference type="SMART" id="SM00822">
    <property type="entry name" value="PKS_KR"/>
    <property type="match status" value="1"/>
</dbReference>
<dbReference type="Pfam" id="PF13561">
    <property type="entry name" value="adh_short_C2"/>
    <property type="match status" value="1"/>
</dbReference>
<proteinExistence type="inferred from homology"/>
<gene>
    <name evidence="4" type="primary">fabG_5</name>
    <name evidence="4" type="ORF">KBTEX_03041</name>
</gene>
<feature type="domain" description="Ketoreductase" evidence="3">
    <location>
        <begin position="7"/>
        <end position="184"/>
    </location>
</feature>
<dbReference type="NCBIfam" id="NF005559">
    <property type="entry name" value="PRK07231.1"/>
    <property type="match status" value="1"/>
</dbReference>
<dbReference type="PRINTS" id="PR00081">
    <property type="entry name" value="GDHRDH"/>
</dbReference>
<dbReference type="InterPro" id="IPR057326">
    <property type="entry name" value="KR_dom"/>
</dbReference>
<dbReference type="InterPro" id="IPR036291">
    <property type="entry name" value="NAD(P)-bd_dom_sf"/>
</dbReference>
<dbReference type="FunFam" id="3.40.50.720:FF:000084">
    <property type="entry name" value="Short-chain dehydrogenase reductase"/>
    <property type="match status" value="1"/>
</dbReference>
<dbReference type="PANTHER" id="PTHR42760">
    <property type="entry name" value="SHORT-CHAIN DEHYDROGENASES/REDUCTASES FAMILY MEMBER"/>
    <property type="match status" value="1"/>
</dbReference>
<evidence type="ECO:0000259" key="3">
    <source>
        <dbReference type="SMART" id="SM00822"/>
    </source>
</evidence>
<dbReference type="GO" id="GO:0030497">
    <property type="term" value="P:fatty acid elongation"/>
    <property type="evidence" value="ECO:0007669"/>
    <property type="project" value="TreeGrafter"/>
</dbReference>
<keyword evidence="2" id="KW-0812">Transmembrane</keyword>
<comment type="similarity">
    <text evidence="1">Belongs to the short-chain dehydrogenases/reductases (SDR) family.</text>
</comment>
<keyword evidence="2" id="KW-0472">Membrane</keyword>
<evidence type="ECO:0000256" key="2">
    <source>
        <dbReference type="SAM" id="Phobius"/>
    </source>
</evidence>
<dbReference type="PRINTS" id="PR00080">
    <property type="entry name" value="SDRFAMILY"/>
</dbReference>
<dbReference type="SUPFAM" id="SSF51735">
    <property type="entry name" value="NAD(P)-binding Rossmann-fold domains"/>
    <property type="match status" value="1"/>
</dbReference>
<dbReference type="GO" id="GO:0004316">
    <property type="term" value="F:3-oxoacyl-[acyl-carrier-protein] reductase (NADPH) activity"/>
    <property type="evidence" value="ECO:0007669"/>
    <property type="project" value="UniProtKB-EC"/>
</dbReference>
<name>A0A5B8RDN1_9ZZZZ</name>
<keyword evidence="4" id="KW-0560">Oxidoreductase</keyword>
<dbReference type="AlphaFoldDB" id="A0A5B8RDN1"/>
<dbReference type="EC" id="1.1.1.100" evidence="4"/>
<reference evidence="4" key="1">
    <citation type="submission" date="2019-06" db="EMBL/GenBank/DDBJ databases">
        <authorList>
            <person name="Murdoch R.W."/>
            <person name="Fathepure B."/>
        </authorList>
    </citation>
    <scope>NUCLEOTIDE SEQUENCE</scope>
</reference>
<protein>
    <submittedName>
        <fullName evidence="4">3-oxoacyl-[acyl-carrier-protein] reductase FabG</fullName>
        <ecNumber evidence="4">1.1.1.100</ecNumber>
    </submittedName>
</protein>
<dbReference type="PANTHER" id="PTHR42760:SF123">
    <property type="entry name" value="OXIDOREDUCTASE"/>
    <property type="match status" value="1"/>
</dbReference>
<dbReference type="InterPro" id="IPR002347">
    <property type="entry name" value="SDR_fam"/>
</dbReference>
<dbReference type="Gene3D" id="3.40.50.720">
    <property type="entry name" value="NAD(P)-binding Rossmann-like Domain"/>
    <property type="match status" value="1"/>
</dbReference>
<evidence type="ECO:0000256" key="1">
    <source>
        <dbReference type="ARBA" id="ARBA00006484"/>
    </source>
</evidence>
<organism evidence="4">
    <name type="scientific">uncultured organism</name>
    <dbReference type="NCBI Taxonomy" id="155900"/>
    <lineage>
        <taxon>unclassified sequences</taxon>
        <taxon>environmental samples</taxon>
    </lineage>
</organism>
<evidence type="ECO:0000313" key="4">
    <source>
        <dbReference type="EMBL" id="QEA06701.1"/>
    </source>
</evidence>
<keyword evidence="2" id="KW-1133">Transmembrane helix</keyword>
<accession>A0A5B8RDN1</accession>
<feature type="transmembrane region" description="Helical" evidence="2">
    <location>
        <begin position="6"/>
        <end position="26"/>
    </location>
</feature>